<protein>
    <submittedName>
        <fullName evidence="1">Uncharacterized protein</fullName>
    </submittedName>
</protein>
<dbReference type="AlphaFoldDB" id="A0A7N2M7M6"/>
<evidence type="ECO:0000313" key="1">
    <source>
        <dbReference type="EnsemblPlants" id="QL07p036284:mrna"/>
    </source>
</evidence>
<proteinExistence type="predicted"/>
<dbReference type="EnsemblPlants" id="QL07p036284:mrna">
    <property type="protein sequence ID" value="QL07p036284:mrna"/>
    <property type="gene ID" value="QL07p036284"/>
</dbReference>
<sequence length="438" mass="49099">MGEPRSIAIIETVYGHYDGICWGKIDLGNITGFQSLVREIECRVREVSHKVTKEYKNHVVSALDPLFEFNVNYVDLTDKSLNIMTTPWALFRSRIDEIGITRKYDVPNRRKIPIEGIDQIMKLDIGAIEDFFSFYRALQFLGSAYTNTDPEDHFTSEEPWEGYSLYLLSDQNIIVTPHWVWRSAGQLWEERKLLEFDTATVASSMDSNNEEDELMAVNAEIDDASSVVAGIDDASSTDDDASEMAGNIAGVDNGSSTDDDDSESAGNVLVSGIGFSSSSEEDEVDDFLQWETKHVTEWGEWVLNYESLIAVQAIVYQGGYGGEYGGTGTTTDFQRQILDEVEIRELLIDHVGYGCCWGSRPARTWKIHTVEDCNVYVGTLDTFIEERELITETEVYLGGNIDGKDNGPEPWNLGIGFKVSVPSPVYILRRITGKNSPF</sequence>
<name>A0A7N2M7M6_QUELO</name>
<reference evidence="1" key="2">
    <citation type="submission" date="2021-01" db="UniProtKB">
        <authorList>
            <consortium name="EnsemblPlants"/>
        </authorList>
    </citation>
    <scope>IDENTIFICATION</scope>
</reference>
<accession>A0A7N2M7M6</accession>
<dbReference type="InterPro" id="IPR052789">
    <property type="entry name" value="SSUH2_homolog"/>
</dbReference>
<keyword evidence="2" id="KW-1185">Reference proteome</keyword>
<dbReference type="Gramene" id="QL07p036284:mrna">
    <property type="protein sequence ID" value="QL07p036284:mrna"/>
    <property type="gene ID" value="QL07p036284"/>
</dbReference>
<organism evidence="1 2">
    <name type="scientific">Quercus lobata</name>
    <name type="common">Valley oak</name>
    <dbReference type="NCBI Taxonomy" id="97700"/>
    <lineage>
        <taxon>Eukaryota</taxon>
        <taxon>Viridiplantae</taxon>
        <taxon>Streptophyta</taxon>
        <taxon>Embryophyta</taxon>
        <taxon>Tracheophyta</taxon>
        <taxon>Spermatophyta</taxon>
        <taxon>Magnoliopsida</taxon>
        <taxon>eudicotyledons</taxon>
        <taxon>Gunneridae</taxon>
        <taxon>Pentapetalae</taxon>
        <taxon>rosids</taxon>
        <taxon>fabids</taxon>
        <taxon>Fagales</taxon>
        <taxon>Fagaceae</taxon>
        <taxon>Quercus</taxon>
    </lineage>
</organism>
<reference evidence="1 2" key="1">
    <citation type="journal article" date="2016" name="G3 (Bethesda)">
        <title>First Draft Assembly and Annotation of the Genome of a California Endemic Oak Quercus lobata Nee (Fagaceae).</title>
        <authorList>
            <person name="Sork V.L."/>
            <person name="Fitz-Gibbon S.T."/>
            <person name="Puiu D."/>
            <person name="Crepeau M."/>
            <person name="Gugger P.F."/>
            <person name="Sherman R."/>
            <person name="Stevens K."/>
            <person name="Langley C.H."/>
            <person name="Pellegrini M."/>
            <person name="Salzberg S.L."/>
        </authorList>
    </citation>
    <scope>NUCLEOTIDE SEQUENCE [LARGE SCALE GENOMIC DNA]</scope>
    <source>
        <strain evidence="1 2">cv. SW786</strain>
    </source>
</reference>
<evidence type="ECO:0000313" key="2">
    <source>
        <dbReference type="Proteomes" id="UP000594261"/>
    </source>
</evidence>
<dbReference type="PANTHER" id="PTHR48465">
    <property type="entry name" value="PROTEIN SSUH2 HOMOLOG"/>
    <property type="match status" value="1"/>
</dbReference>
<dbReference type="InParanoid" id="A0A7N2M7M6"/>
<dbReference type="EMBL" id="LRBV02000007">
    <property type="status" value="NOT_ANNOTATED_CDS"/>
    <property type="molecule type" value="Genomic_DNA"/>
</dbReference>
<dbReference type="Proteomes" id="UP000594261">
    <property type="component" value="Chromosome 7"/>
</dbReference>
<dbReference type="PANTHER" id="PTHR48465:SF1">
    <property type="entry name" value="PROTEIN SSUH2 HOMOLOG"/>
    <property type="match status" value="1"/>
</dbReference>